<dbReference type="Pfam" id="PF14611">
    <property type="entry name" value="KH_SLS1_1"/>
    <property type="match status" value="1"/>
</dbReference>
<dbReference type="Pfam" id="PF20778">
    <property type="entry name" value="SLS1_C"/>
    <property type="match status" value="1"/>
</dbReference>
<organism evidence="7 8">
    <name type="scientific">Colletotrichum asianum</name>
    <dbReference type="NCBI Taxonomy" id="702518"/>
    <lineage>
        <taxon>Eukaryota</taxon>
        <taxon>Fungi</taxon>
        <taxon>Dikarya</taxon>
        <taxon>Ascomycota</taxon>
        <taxon>Pezizomycotina</taxon>
        <taxon>Sordariomycetes</taxon>
        <taxon>Hypocreomycetidae</taxon>
        <taxon>Glomerellales</taxon>
        <taxon>Glomerellaceae</taxon>
        <taxon>Colletotrichum</taxon>
        <taxon>Colletotrichum gloeosporioides species complex</taxon>
    </lineage>
</organism>
<evidence type="ECO:0000256" key="2">
    <source>
        <dbReference type="SAM" id="MobiDB-lite"/>
    </source>
</evidence>
<dbReference type="InterPro" id="IPR032741">
    <property type="entry name" value="Sls1_KH-1"/>
</dbReference>
<dbReference type="GO" id="GO:0005743">
    <property type="term" value="C:mitochondrial inner membrane"/>
    <property type="evidence" value="ECO:0007669"/>
    <property type="project" value="InterPro"/>
</dbReference>
<dbReference type="EMBL" id="WOWK01000010">
    <property type="protein sequence ID" value="KAF0329769.1"/>
    <property type="molecule type" value="Genomic_DNA"/>
</dbReference>
<feature type="domain" description="SLS1 C-terminal" evidence="6">
    <location>
        <begin position="467"/>
        <end position="804"/>
    </location>
</feature>
<dbReference type="InterPro" id="IPR048401">
    <property type="entry name" value="SLS1_C"/>
</dbReference>
<dbReference type="Proteomes" id="UP000434172">
    <property type="component" value="Unassembled WGS sequence"/>
</dbReference>
<reference evidence="7 8" key="1">
    <citation type="submission" date="2019-12" db="EMBL/GenBank/DDBJ databases">
        <title>A genome sequence resource for the geographically widespread anthracnose pathogen Colletotrichum asianum.</title>
        <authorList>
            <person name="Meng Y."/>
        </authorList>
    </citation>
    <scope>NUCLEOTIDE SEQUENCE [LARGE SCALE GENOMIC DNA]</scope>
    <source>
        <strain evidence="7 8">ICMP 18580</strain>
    </source>
</reference>
<proteinExistence type="predicted"/>
<protein>
    <submittedName>
        <fullName evidence="7">Uncharacterized protein</fullName>
    </submittedName>
</protein>
<dbReference type="Pfam" id="PF20776">
    <property type="entry name" value="SLS1_N"/>
    <property type="match status" value="1"/>
</dbReference>
<feature type="coiled-coil region" evidence="1">
    <location>
        <begin position="177"/>
        <end position="204"/>
    </location>
</feature>
<feature type="domain" description="SLS1 second KH" evidence="5">
    <location>
        <begin position="389"/>
        <end position="439"/>
    </location>
</feature>
<sequence>MISRAVLARNICLRCQLRLLDRPRALSSHRVAPLRSEFLQRRHYSSPDSAWDRLEADSQTQKEEKDGEKPGRNREQSKVKSGLDEHIGRRQDPAPVEDNIASSSKDENEPPAAKLDGPLLFKKTWQDKGDIRRMSGRVVKLKHAVLPGNALGKVARAVIMRDSNRAVRKLPVEHMAAEEQVNLAADLERQAQELTEEQSLANVEELRPSDPILYRHEFDELLQNLLKGFTVSQLKAYLLVASKTALKSSERKEQPMYSIIRGTKCEPWAPLRKLKITGSPKERIGLTLLTEAWGLQIREYVDGKGVFSPRIATRFLRMLSREKKRLDAIRRTYLDAEEKILIGQSSIKVIATKAKTDTIMKELEQAAKDTVVQTIDDVFWVPNDDETLTLLEHLGQLTSTLITHRPQEKIIEVAWFRDGPEQRGQERRADVVRRLLLTALWPKEETVHLNGPKDTACRNIPMVIGRERLSWVDKLTQWSRWAKPVGRNSRPKPHISVKQRGVLRKPIEAPPTESEFRERRSKSYTATTASFGHILHKNADAVNATAAADLSPHIFSPTSPPPASLAALSERLNSSKPVTTSLVLTFRALPSIHESKPEYSFRNRIFTRIQTLEKPSDAVKPSSGPVRRPDLLELQLTIPDDLPEGPLMWDSCPKRLVVVADQNHTDVSIPDQPVDLRISQSDLRVMSASALDDSPFREYIDTAELDLLAGRLGPPPMIRIADTPFNPPIKNPSDPTDYMFTGLEMRRTLEADYQGHKLLYTSVQAGHHGGRRAEMVLEAQPADPSLPPEEQDLHAARFLSLAKDLAQGKVVKWVGEVDAEAENQRRLAAAEPVAEPVAEPEVSDTSM</sequence>
<evidence type="ECO:0000313" key="8">
    <source>
        <dbReference type="Proteomes" id="UP000434172"/>
    </source>
</evidence>
<comment type="caution">
    <text evidence="7">The sequence shown here is derived from an EMBL/GenBank/DDBJ whole genome shotgun (WGS) entry which is preliminary data.</text>
</comment>
<evidence type="ECO:0000259" key="4">
    <source>
        <dbReference type="Pfam" id="PF20776"/>
    </source>
</evidence>
<feature type="domain" description="SLS1 first KH" evidence="3">
    <location>
        <begin position="309"/>
        <end position="369"/>
    </location>
</feature>
<keyword evidence="1" id="KW-0175">Coiled coil</keyword>
<feature type="compositionally biased region" description="Basic and acidic residues" evidence="2">
    <location>
        <begin position="50"/>
        <end position="92"/>
    </location>
</feature>
<evidence type="ECO:0000256" key="1">
    <source>
        <dbReference type="SAM" id="Coils"/>
    </source>
</evidence>
<evidence type="ECO:0000259" key="5">
    <source>
        <dbReference type="Pfam" id="PF20777"/>
    </source>
</evidence>
<dbReference type="OrthoDB" id="5392646at2759"/>
<feature type="region of interest" description="Disordered" evidence="2">
    <location>
        <begin position="48"/>
        <end position="115"/>
    </location>
</feature>
<evidence type="ECO:0000259" key="3">
    <source>
        <dbReference type="Pfam" id="PF14611"/>
    </source>
</evidence>
<name>A0A8H3ZRG4_9PEZI</name>
<keyword evidence="8" id="KW-1185">Reference proteome</keyword>
<dbReference type="InterPro" id="IPR048400">
    <property type="entry name" value="SLS1_N"/>
</dbReference>
<dbReference type="InterPro" id="IPR048748">
    <property type="entry name" value="SLS1_KH2"/>
</dbReference>
<feature type="region of interest" description="Disordered" evidence="2">
    <location>
        <begin position="823"/>
        <end position="847"/>
    </location>
</feature>
<dbReference type="AlphaFoldDB" id="A0A8H3ZRG4"/>
<evidence type="ECO:0000259" key="6">
    <source>
        <dbReference type="Pfam" id="PF20778"/>
    </source>
</evidence>
<evidence type="ECO:0000313" key="7">
    <source>
        <dbReference type="EMBL" id="KAF0329769.1"/>
    </source>
</evidence>
<feature type="domain" description="SLS1 N-terminal" evidence="4">
    <location>
        <begin position="192"/>
        <end position="297"/>
    </location>
</feature>
<accession>A0A8H3ZRG4</accession>
<dbReference type="Pfam" id="PF20777">
    <property type="entry name" value="KH_SLS1_2"/>
    <property type="match status" value="1"/>
</dbReference>
<gene>
    <name evidence="7" type="ORF">GQ607_002942</name>
</gene>
<feature type="compositionally biased region" description="Low complexity" evidence="2">
    <location>
        <begin position="829"/>
        <end position="840"/>
    </location>
</feature>